<feature type="transmembrane region" description="Helical" evidence="7">
    <location>
        <begin position="165"/>
        <end position="192"/>
    </location>
</feature>
<comment type="subcellular location">
    <subcellularLocation>
        <location evidence="1">Membrane</location>
        <topology evidence="1">Multi-pass membrane protein</topology>
    </subcellularLocation>
</comment>
<evidence type="ECO:0000256" key="5">
    <source>
        <dbReference type="ARBA" id="ARBA00022989"/>
    </source>
</evidence>
<organism evidence="8 9">
    <name type="scientific">Peronospora destructor</name>
    <dbReference type="NCBI Taxonomy" id="86335"/>
    <lineage>
        <taxon>Eukaryota</taxon>
        <taxon>Sar</taxon>
        <taxon>Stramenopiles</taxon>
        <taxon>Oomycota</taxon>
        <taxon>Peronosporomycetes</taxon>
        <taxon>Peronosporales</taxon>
        <taxon>Peronosporaceae</taxon>
        <taxon>Peronospora</taxon>
    </lineage>
</organism>
<keyword evidence="6 7" id="KW-0472">Membrane</keyword>
<feature type="transmembrane region" description="Helical" evidence="7">
    <location>
        <begin position="501"/>
        <end position="523"/>
    </location>
</feature>
<evidence type="ECO:0000256" key="1">
    <source>
        <dbReference type="ARBA" id="ARBA00004141"/>
    </source>
</evidence>
<feature type="transmembrane region" description="Helical" evidence="7">
    <location>
        <begin position="349"/>
        <end position="373"/>
    </location>
</feature>
<reference evidence="8" key="1">
    <citation type="submission" date="2022-12" db="EMBL/GenBank/DDBJ databases">
        <authorList>
            <person name="Webb A."/>
        </authorList>
    </citation>
    <scope>NUCLEOTIDE SEQUENCE</scope>
    <source>
        <strain evidence="8">Pd1</strain>
    </source>
</reference>
<evidence type="ECO:0000313" key="9">
    <source>
        <dbReference type="Proteomes" id="UP001162029"/>
    </source>
</evidence>
<comment type="caution">
    <text evidence="8">The sequence shown here is derived from an EMBL/GenBank/DDBJ whole genome shotgun (WGS) entry which is preliminary data.</text>
</comment>
<evidence type="ECO:0000256" key="6">
    <source>
        <dbReference type="ARBA" id="ARBA00023136"/>
    </source>
</evidence>
<feature type="transmembrane region" description="Helical" evidence="7">
    <location>
        <begin position="325"/>
        <end position="342"/>
    </location>
</feature>
<evidence type="ECO:0008006" key="10">
    <source>
        <dbReference type="Google" id="ProtNLM"/>
    </source>
</evidence>
<gene>
    <name evidence="8" type="ORF">PDE001_LOCUS5029</name>
</gene>
<dbReference type="PANTHER" id="PTHR31585:SF5">
    <property type="entry name" value="RNA-BINDING S4 DOMAIN-CONTAINING PROTEIN"/>
    <property type="match status" value="1"/>
</dbReference>
<keyword evidence="5 7" id="KW-1133">Transmembrane helix</keyword>
<feature type="transmembrane region" description="Helical" evidence="7">
    <location>
        <begin position="204"/>
        <end position="228"/>
    </location>
</feature>
<name>A0AAV0U715_9STRA</name>
<dbReference type="InterPro" id="IPR039309">
    <property type="entry name" value="BT1"/>
</dbReference>
<proteinExistence type="inferred from homology"/>
<evidence type="ECO:0000256" key="4">
    <source>
        <dbReference type="ARBA" id="ARBA00022692"/>
    </source>
</evidence>
<protein>
    <recommendedName>
        <fullName evidence="10">Transmembrane protein</fullName>
    </recommendedName>
</protein>
<dbReference type="InterPro" id="IPR036259">
    <property type="entry name" value="MFS_trans_sf"/>
</dbReference>
<evidence type="ECO:0000256" key="3">
    <source>
        <dbReference type="ARBA" id="ARBA00022448"/>
    </source>
</evidence>
<feature type="transmembrane region" description="Helical" evidence="7">
    <location>
        <begin position="412"/>
        <end position="429"/>
    </location>
</feature>
<sequence length="538" mass="59701">MDFQNYLTPSDKKADVFASKNTIQDIEDLVVENGASQSVYDDEIYGSLRKGGAVKFFSKDCVGLVAATFASASSVECLKCLIQPMLNEHFSLNATRLAASQRLTSVPLAFCFFFGLLSDCYPILGFRRKGYLIIGLGTTMISFFVLSALDGFVESRDGATGGTGLAVAIIMLATLASTGNMMTHMCVLTRVLELSQRERLNMRGAIVATYSMFREVVFIITDALVYALERSSTHHNIVLLVYGLVIGVSIPLVWKSWQEEYYSLSTPMRTRGQILWKVMQQKAVWSILTFICIFTFFGSFALSGPSVIVNYWSGASGDNQFVQQVLYYGAILLTIVVWRYYFMNRPWRTFFAMSTVLLIVPQLIVAICVTQNILRDRYFYRFMSLFSSISTGIGWLASIIPLTEIIQEGSEGAMVGLIVSMYFLVFIFVDSNATGLFKGSNFYNAAEVISDMPEGRSDVLKALLFSYGINAFQLVGLFFLPRQKLDTQQLRSYGGYTKCASAAIVTFAMLLFVYSVAITALALNPSTSHMTVADGCTH</sequence>
<feature type="transmembrane region" description="Helical" evidence="7">
    <location>
        <begin position="106"/>
        <end position="124"/>
    </location>
</feature>
<dbReference type="GO" id="GO:0016020">
    <property type="term" value="C:membrane"/>
    <property type="evidence" value="ECO:0007669"/>
    <property type="project" value="UniProtKB-SubCell"/>
</dbReference>
<keyword evidence="4 7" id="KW-0812">Transmembrane</keyword>
<dbReference type="Proteomes" id="UP001162029">
    <property type="component" value="Unassembled WGS sequence"/>
</dbReference>
<feature type="transmembrane region" description="Helical" evidence="7">
    <location>
        <begin position="131"/>
        <end position="153"/>
    </location>
</feature>
<accession>A0AAV0U715</accession>
<dbReference type="EMBL" id="CANTFM010000947">
    <property type="protein sequence ID" value="CAI5732178.1"/>
    <property type="molecule type" value="Genomic_DNA"/>
</dbReference>
<comment type="similarity">
    <text evidence="2">Belongs to the major facilitator superfamily. Folate-biopterin transporter (TC 2.A.71) family.</text>
</comment>
<evidence type="ECO:0000256" key="2">
    <source>
        <dbReference type="ARBA" id="ARBA00007015"/>
    </source>
</evidence>
<feature type="transmembrane region" description="Helical" evidence="7">
    <location>
        <begin position="379"/>
        <end position="400"/>
    </location>
</feature>
<dbReference type="PANTHER" id="PTHR31585">
    <property type="entry name" value="FOLATE-BIOPTERIN TRANSPORTER 1, CHLOROPLASTIC"/>
    <property type="match status" value="1"/>
</dbReference>
<dbReference type="AlphaFoldDB" id="A0AAV0U715"/>
<keyword evidence="3" id="KW-0813">Transport</keyword>
<keyword evidence="9" id="KW-1185">Reference proteome</keyword>
<dbReference type="SUPFAM" id="SSF103473">
    <property type="entry name" value="MFS general substrate transporter"/>
    <property type="match status" value="1"/>
</dbReference>
<feature type="transmembrane region" description="Helical" evidence="7">
    <location>
        <begin position="234"/>
        <end position="254"/>
    </location>
</feature>
<feature type="transmembrane region" description="Helical" evidence="7">
    <location>
        <begin position="462"/>
        <end position="480"/>
    </location>
</feature>
<evidence type="ECO:0000256" key="7">
    <source>
        <dbReference type="SAM" id="Phobius"/>
    </source>
</evidence>
<dbReference type="Pfam" id="PF03092">
    <property type="entry name" value="BT1"/>
    <property type="match status" value="1"/>
</dbReference>
<feature type="transmembrane region" description="Helical" evidence="7">
    <location>
        <begin position="283"/>
        <end position="305"/>
    </location>
</feature>
<evidence type="ECO:0000313" key="8">
    <source>
        <dbReference type="EMBL" id="CAI5732178.1"/>
    </source>
</evidence>
<dbReference type="Gene3D" id="1.20.1250.20">
    <property type="entry name" value="MFS general substrate transporter like domains"/>
    <property type="match status" value="1"/>
</dbReference>